<gene>
    <name evidence="2" type="ORF">DES52_11630</name>
</gene>
<dbReference type="Proteomes" id="UP000248326">
    <property type="component" value="Unassembled WGS sequence"/>
</dbReference>
<feature type="compositionally biased region" description="Basic and acidic residues" evidence="1">
    <location>
        <begin position="274"/>
        <end position="287"/>
    </location>
</feature>
<keyword evidence="3" id="KW-1185">Reference proteome</keyword>
<dbReference type="RefSeq" id="WP_110888154.1">
    <property type="nucleotide sequence ID" value="NZ_QJSX01000016.1"/>
</dbReference>
<evidence type="ECO:0000256" key="1">
    <source>
        <dbReference type="SAM" id="MobiDB-lite"/>
    </source>
</evidence>
<sequence length="296" mass="32767">MSDESDDRRVAAERASFAAAREHVGAAGFAQRDVLERLIDAGREQIQFTVSLRQVLTITLQQLHALPLMDLHQAAEPHVTTLESIVQSSRAQLETADRLRDSIQRALVEVRGTPIEDISAQVLTNLSQVVQHQAADLAALISLALNEASTVEQITTLQRVSTQAHEQLQQAKHEQAERALMHLNQISQDVLTRIRALEASGTTHAEQKKQLEHEALAAREHIARLEASAKLDAQEITRLEAQAEVSRARTAELEAAAAKTQEKIARLRQQVEVQHHREREAQQHADLEAGSDPSST</sequence>
<proteinExistence type="predicted"/>
<evidence type="ECO:0000313" key="3">
    <source>
        <dbReference type="Proteomes" id="UP000248326"/>
    </source>
</evidence>
<protein>
    <submittedName>
        <fullName evidence="2">Uncharacterized protein</fullName>
    </submittedName>
</protein>
<dbReference type="EMBL" id="QJSX01000016">
    <property type="protein sequence ID" value="PYE50963.1"/>
    <property type="molecule type" value="Genomic_DNA"/>
</dbReference>
<evidence type="ECO:0000313" key="2">
    <source>
        <dbReference type="EMBL" id="PYE50963.1"/>
    </source>
</evidence>
<reference evidence="2 3" key="1">
    <citation type="submission" date="2018-06" db="EMBL/GenBank/DDBJ databases">
        <title>Genomic Encyclopedia of Type Strains, Phase IV (KMG-IV): sequencing the most valuable type-strain genomes for metagenomic binning, comparative biology and taxonomic classification.</title>
        <authorList>
            <person name="Goeker M."/>
        </authorList>
    </citation>
    <scope>NUCLEOTIDE SEQUENCE [LARGE SCALE GENOMIC DNA]</scope>
    <source>
        <strain evidence="2 3">DSM 18048</strain>
    </source>
</reference>
<accession>A0A318S569</accession>
<comment type="caution">
    <text evidence="2">The sequence shown here is derived from an EMBL/GenBank/DDBJ whole genome shotgun (WGS) entry which is preliminary data.</text>
</comment>
<name>A0A318S569_9DEIO</name>
<dbReference type="AlphaFoldDB" id="A0A318S569"/>
<feature type="region of interest" description="Disordered" evidence="1">
    <location>
        <begin position="274"/>
        <end position="296"/>
    </location>
</feature>
<organism evidence="2 3">
    <name type="scientific">Deinococcus yavapaiensis KR-236</name>
    <dbReference type="NCBI Taxonomy" id="694435"/>
    <lineage>
        <taxon>Bacteria</taxon>
        <taxon>Thermotogati</taxon>
        <taxon>Deinococcota</taxon>
        <taxon>Deinococci</taxon>
        <taxon>Deinococcales</taxon>
        <taxon>Deinococcaceae</taxon>
        <taxon>Deinococcus</taxon>
    </lineage>
</organism>
<dbReference type="OrthoDB" id="67692at2"/>